<dbReference type="PANTHER" id="PTHR33627:SF1">
    <property type="entry name" value="TRANSPOSASE"/>
    <property type="match status" value="1"/>
</dbReference>
<reference evidence="2 3" key="1">
    <citation type="submission" date="2018-06" db="EMBL/GenBank/DDBJ databases">
        <title>Genomic Encyclopedia of Archaeal and Bacterial Type Strains, Phase II (KMG-II): from individual species to whole genera.</title>
        <authorList>
            <person name="Goeker M."/>
        </authorList>
    </citation>
    <scope>NUCLEOTIDE SEQUENCE [LARGE SCALE GENOMIC DNA]</scope>
    <source>
        <strain evidence="2 3">DSM 6779</strain>
    </source>
</reference>
<name>A0A2W7MP74_9BACT</name>
<dbReference type="NCBIfam" id="NF033540">
    <property type="entry name" value="transpos_IS701"/>
    <property type="match status" value="1"/>
</dbReference>
<protein>
    <submittedName>
        <fullName evidence="2">SRSO17 transposase</fullName>
    </submittedName>
</protein>
<dbReference type="Pfam" id="PF13546">
    <property type="entry name" value="DDE_5"/>
    <property type="match status" value="1"/>
</dbReference>
<evidence type="ECO:0000313" key="2">
    <source>
        <dbReference type="EMBL" id="PZX09810.1"/>
    </source>
</evidence>
<organism evidence="2 3">
    <name type="scientific">Breznakibacter xylanolyticus</name>
    <dbReference type="NCBI Taxonomy" id="990"/>
    <lineage>
        <taxon>Bacteria</taxon>
        <taxon>Pseudomonadati</taxon>
        <taxon>Bacteroidota</taxon>
        <taxon>Bacteroidia</taxon>
        <taxon>Marinilabiliales</taxon>
        <taxon>Marinilabiliaceae</taxon>
        <taxon>Breznakibacter</taxon>
    </lineage>
</organism>
<proteinExistence type="predicted"/>
<feature type="domain" description="Transposase IS701-like DDE" evidence="1">
    <location>
        <begin position="6"/>
        <end position="244"/>
    </location>
</feature>
<comment type="caution">
    <text evidence="2">The sequence shown here is derived from an EMBL/GenBank/DDBJ whole genome shotgun (WGS) entry which is preliminary data.</text>
</comment>
<dbReference type="InterPro" id="IPR038721">
    <property type="entry name" value="IS701-like_DDE_dom"/>
</dbReference>
<dbReference type="PANTHER" id="PTHR33627">
    <property type="entry name" value="TRANSPOSASE"/>
    <property type="match status" value="1"/>
</dbReference>
<gene>
    <name evidence="2" type="ORF">LX69_03515</name>
</gene>
<evidence type="ECO:0000259" key="1">
    <source>
        <dbReference type="Pfam" id="PF13546"/>
    </source>
</evidence>
<keyword evidence="3" id="KW-1185">Reference proteome</keyword>
<accession>A0A2W7MP74</accession>
<dbReference type="InterPro" id="IPR039365">
    <property type="entry name" value="IS701-like"/>
</dbReference>
<sequence length="407" mass="46759">MTSELNNIERISETLDSAYHAMHHFISDSKWDARSVMDKVAKDVSQSLPKQTLTGLLIDESGWEKKGNKSVGVGHQYCGNVGKTANSQVAVYGSLCNGKNASLVDCRLYLPASWTNDGKRCDQADIPIEERVFKTKQELAADIIKHQLAMGINFDYVGGDGLYGNDAAFAREINNMGLVYMLDIPSDQQIFLEKPELAIPERKSSKGPSPTKLKASTDHTTACKYISSLSPSDWKTINIRDSAKGILKGLFHFRTVYIWDKNINTVENRLLVVSKRKTRDSEEIKYSFTNASLGQYTEQAIAYMQAQRFFVEHSFKEQKQILGMDQFQTRKWLPWHHQIALNMMVGCFILKEKLFNQDEIPILSARDIMDFLHFKFYKEMTEERLLRQLKERHIKRQYDIDHCYSKQ</sequence>
<dbReference type="EMBL" id="QKZK01000071">
    <property type="protein sequence ID" value="PZX09810.1"/>
    <property type="molecule type" value="Genomic_DNA"/>
</dbReference>
<evidence type="ECO:0000313" key="3">
    <source>
        <dbReference type="Proteomes" id="UP000249239"/>
    </source>
</evidence>
<dbReference type="Proteomes" id="UP000249239">
    <property type="component" value="Unassembled WGS sequence"/>
</dbReference>
<dbReference type="AlphaFoldDB" id="A0A2W7MP74"/>